<evidence type="ECO:0000313" key="4">
    <source>
        <dbReference type="Proteomes" id="UP000500767"/>
    </source>
</evidence>
<dbReference type="SUPFAM" id="SSF56420">
    <property type="entry name" value="Peptide deformylase"/>
    <property type="match status" value="1"/>
</dbReference>
<comment type="function">
    <text evidence="2">Removes the formyl group from the N-terminal Met of newly synthesized proteins. Requires at least a dipeptide for an efficient rate of reaction. N-terminal L-methionine is a prerequisite for activity but the enzyme has broad specificity at other positions.</text>
</comment>
<dbReference type="CDD" id="cd00487">
    <property type="entry name" value="Pep_deformylase"/>
    <property type="match status" value="1"/>
</dbReference>
<dbReference type="HAMAP" id="MF_00163">
    <property type="entry name" value="Pep_deformylase"/>
    <property type="match status" value="1"/>
</dbReference>
<name>A0A6M8HW15_9PROT</name>
<proteinExistence type="inferred from homology"/>
<evidence type="ECO:0000256" key="1">
    <source>
        <dbReference type="ARBA" id="ARBA00010759"/>
    </source>
</evidence>
<protein>
    <recommendedName>
        <fullName evidence="2">Peptide deformylase</fullName>
        <shortName evidence="2">PDF</shortName>
        <ecNumber evidence="2">3.5.1.88</ecNumber>
    </recommendedName>
    <alternativeName>
        <fullName evidence="2">Polypeptide deformylase</fullName>
    </alternativeName>
</protein>
<keyword evidence="4" id="KW-1185">Reference proteome</keyword>
<feature type="active site" evidence="2">
    <location>
        <position position="141"/>
    </location>
</feature>
<dbReference type="InterPro" id="IPR023635">
    <property type="entry name" value="Peptide_deformylase"/>
</dbReference>
<dbReference type="PANTHER" id="PTHR10458:SF22">
    <property type="entry name" value="PEPTIDE DEFORMYLASE"/>
    <property type="match status" value="1"/>
</dbReference>
<dbReference type="GO" id="GO:0042586">
    <property type="term" value="F:peptide deformylase activity"/>
    <property type="evidence" value="ECO:0007669"/>
    <property type="project" value="UniProtKB-UniRule"/>
</dbReference>
<comment type="similarity">
    <text evidence="1 2">Belongs to the polypeptide deformylase family.</text>
</comment>
<dbReference type="EMBL" id="CP053708">
    <property type="protein sequence ID" value="QKE92572.1"/>
    <property type="molecule type" value="Genomic_DNA"/>
</dbReference>
<dbReference type="PRINTS" id="PR01576">
    <property type="entry name" value="PDEFORMYLASE"/>
</dbReference>
<dbReference type="NCBIfam" id="TIGR00079">
    <property type="entry name" value="pept_deformyl"/>
    <property type="match status" value="1"/>
</dbReference>
<evidence type="ECO:0000313" key="3">
    <source>
        <dbReference type="EMBL" id="QKE92572.1"/>
    </source>
</evidence>
<dbReference type="PANTHER" id="PTHR10458">
    <property type="entry name" value="PEPTIDE DEFORMYLASE"/>
    <property type="match status" value="1"/>
</dbReference>
<gene>
    <name evidence="2" type="primary">def</name>
    <name evidence="3" type="ORF">HN018_10015</name>
</gene>
<feature type="binding site" evidence="2">
    <location>
        <position position="144"/>
    </location>
    <ligand>
        <name>Fe cation</name>
        <dbReference type="ChEBI" id="CHEBI:24875"/>
    </ligand>
</feature>
<dbReference type="InterPro" id="IPR036821">
    <property type="entry name" value="Peptide_deformylase_sf"/>
</dbReference>
<dbReference type="Pfam" id="PF01327">
    <property type="entry name" value="Pep_deformylase"/>
    <property type="match status" value="1"/>
</dbReference>
<sequence length="175" mass="19582">MATAIEPATILIAPHPMLRRKTRPVRPEDAATLRALLPGMWEAMYLAPGIGLAAPQVGLDLRFAIVDLMENETKSPVTLINPEIIRVSDQLSAREEGCLSLPGQYAEVIRPLTVRVRFQDLDGKRQELDADGLLATCLQHEIDHLDGVLFVDHLSTLKRNMIMRRLAKDQRQKSD</sequence>
<accession>A0A6M8HW15</accession>
<keyword evidence="2" id="KW-0479">Metal-binding</keyword>
<dbReference type="NCBIfam" id="NF001159">
    <property type="entry name" value="PRK00150.1-3"/>
    <property type="match status" value="1"/>
</dbReference>
<dbReference type="Gene3D" id="3.90.45.10">
    <property type="entry name" value="Peptide deformylase"/>
    <property type="match status" value="1"/>
</dbReference>
<keyword evidence="2 3" id="KW-0378">Hydrolase</keyword>
<organism evidence="3 4">
    <name type="scientific">Lichenicola cladoniae</name>
    <dbReference type="NCBI Taxonomy" id="1484109"/>
    <lineage>
        <taxon>Bacteria</taxon>
        <taxon>Pseudomonadati</taxon>
        <taxon>Pseudomonadota</taxon>
        <taxon>Alphaproteobacteria</taxon>
        <taxon>Acetobacterales</taxon>
        <taxon>Acetobacteraceae</taxon>
        <taxon>Lichenicola</taxon>
    </lineage>
</organism>
<dbReference type="AlphaFoldDB" id="A0A6M8HW15"/>
<dbReference type="Proteomes" id="UP000500767">
    <property type="component" value="Chromosome"/>
</dbReference>
<evidence type="ECO:0000256" key="2">
    <source>
        <dbReference type="HAMAP-Rule" id="MF_00163"/>
    </source>
</evidence>
<dbReference type="GO" id="GO:0006412">
    <property type="term" value="P:translation"/>
    <property type="evidence" value="ECO:0007669"/>
    <property type="project" value="UniProtKB-UniRule"/>
</dbReference>
<feature type="binding site" evidence="2">
    <location>
        <position position="98"/>
    </location>
    <ligand>
        <name>Fe cation</name>
        <dbReference type="ChEBI" id="CHEBI:24875"/>
    </ligand>
</feature>
<dbReference type="EC" id="3.5.1.88" evidence="2"/>
<feature type="binding site" evidence="2">
    <location>
        <position position="140"/>
    </location>
    <ligand>
        <name>Fe cation</name>
        <dbReference type="ChEBI" id="CHEBI:24875"/>
    </ligand>
</feature>
<dbReference type="PIRSF" id="PIRSF004749">
    <property type="entry name" value="Pep_def"/>
    <property type="match status" value="1"/>
</dbReference>
<comment type="cofactor">
    <cofactor evidence="2">
        <name>Fe(2+)</name>
        <dbReference type="ChEBI" id="CHEBI:29033"/>
    </cofactor>
    <text evidence="2">Binds 1 Fe(2+) ion.</text>
</comment>
<reference evidence="3 4" key="1">
    <citation type="journal article" date="2014" name="World J. Microbiol. Biotechnol.">
        <title>Biodiversity and physiological characteristics of Antarctic and Arctic lichens-associated bacteria.</title>
        <authorList>
            <person name="Lee Y.M."/>
            <person name="Kim E.H."/>
            <person name="Lee H.K."/>
            <person name="Hong S.G."/>
        </authorList>
    </citation>
    <scope>NUCLEOTIDE SEQUENCE [LARGE SCALE GENOMIC DNA]</scope>
    <source>
        <strain evidence="3 4">PAMC 26569</strain>
    </source>
</reference>
<dbReference type="GO" id="GO:0046872">
    <property type="term" value="F:metal ion binding"/>
    <property type="evidence" value="ECO:0007669"/>
    <property type="project" value="UniProtKB-KW"/>
</dbReference>
<comment type="catalytic activity">
    <reaction evidence="2">
        <text>N-terminal N-formyl-L-methionyl-[peptide] + H2O = N-terminal L-methionyl-[peptide] + formate</text>
        <dbReference type="Rhea" id="RHEA:24420"/>
        <dbReference type="Rhea" id="RHEA-COMP:10639"/>
        <dbReference type="Rhea" id="RHEA-COMP:10640"/>
        <dbReference type="ChEBI" id="CHEBI:15377"/>
        <dbReference type="ChEBI" id="CHEBI:15740"/>
        <dbReference type="ChEBI" id="CHEBI:49298"/>
        <dbReference type="ChEBI" id="CHEBI:64731"/>
        <dbReference type="EC" id="3.5.1.88"/>
    </reaction>
</comment>
<keyword evidence="2" id="KW-0648">Protein biosynthesis</keyword>
<dbReference type="KEGG" id="lck:HN018_10015"/>
<keyword evidence="2" id="KW-0408">Iron</keyword>